<reference evidence="3 4" key="1">
    <citation type="submission" date="2024-05" db="EMBL/GenBank/DDBJ databases">
        <title>A draft genome resource for the thread blight pathogen Marasmius tenuissimus strain MS-2.</title>
        <authorList>
            <person name="Yulfo-Soto G.E."/>
            <person name="Baruah I.K."/>
            <person name="Amoako-Attah I."/>
            <person name="Bukari Y."/>
            <person name="Meinhardt L.W."/>
            <person name="Bailey B.A."/>
            <person name="Cohen S.P."/>
        </authorList>
    </citation>
    <scope>NUCLEOTIDE SEQUENCE [LARGE SCALE GENOMIC DNA]</scope>
    <source>
        <strain evidence="3 4">MS-2</strain>
    </source>
</reference>
<keyword evidence="2" id="KW-1133">Transmembrane helix</keyword>
<feature type="region of interest" description="Disordered" evidence="1">
    <location>
        <begin position="114"/>
        <end position="134"/>
    </location>
</feature>
<name>A0ABR2Z6S8_9AGAR</name>
<organism evidence="3 4">
    <name type="scientific">Marasmius tenuissimus</name>
    <dbReference type="NCBI Taxonomy" id="585030"/>
    <lineage>
        <taxon>Eukaryota</taxon>
        <taxon>Fungi</taxon>
        <taxon>Dikarya</taxon>
        <taxon>Basidiomycota</taxon>
        <taxon>Agaricomycotina</taxon>
        <taxon>Agaricomycetes</taxon>
        <taxon>Agaricomycetidae</taxon>
        <taxon>Agaricales</taxon>
        <taxon>Marasmiineae</taxon>
        <taxon>Marasmiaceae</taxon>
        <taxon>Marasmius</taxon>
    </lineage>
</organism>
<feature type="compositionally biased region" description="Polar residues" evidence="1">
    <location>
        <begin position="176"/>
        <end position="185"/>
    </location>
</feature>
<gene>
    <name evidence="3" type="ORF">AAF712_016714</name>
</gene>
<comment type="caution">
    <text evidence="3">The sequence shown here is derived from an EMBL/GenBank/DDBJ whole genome shotgun (WGS) entry which is preliminary data.</text>
</comment>
<dbReference type="Proteomes" id="UP001437256">
    <property type="component" value="Unassembled WGS sequence"/>
</dbReference>
<evidence type="ECO:0000313" key="3">
    <source>
        <dbReference type="EMBL" id="KAL0056679.1"/>
    </source>
</evidence>
<keyword evidence="2" id="KW-0472">Membrane</keyword>
<evidence type="ECO:0000256" key="1">
    <source>
        <dbReference type="SAM" id="MobiDB-lite"/>
    </source>
</evidence>
<dbReference type="Gene3D" id="1.20.5.930">
    <property type="entry name" value="Bicelle-embedded integrin alpha(iib) transmembrane segment"/>
    <property type="match status" value="1"/>
</dbReference>
<keyword evidence="4" id="KW-1185">Reference proteome</keyword>
<feature type="transmembrane region" description="Helical" evidence="2">
    <location>
        <begin position="12"/>
        <end position="33"/>
    </location>
</feature>
<feature type="region of interest" description="Disordered" evidence="1">
    <location>
        <begin position="56"/>
        <end position="83"/>
    </location>
</feature>
<dbReference type="CDD" id="cd12087">
    <property type="entry name" value="TM_EGFR-like"/>
    <property type="match status" value="1"/>
</dbReference>
<sequence length="185" mass="20490">MESSSTSKSPVPIIVGSTVGGFLFLLIVIVVLCRRRFRMGFKFKFPELHRSRQSLSDPTLPIFTPHDHSSSSMGQRELPRDTGRNQAVQSLGTVFQERKPPTPELLSQLQLQNPTGHYECSQGSRPPQADGTGQHNVDELVERAVQGLQSQLDVMALRMFQLEGEVAEQAPPRYTPSGNPSHPSD</sequence>
<keyword evidence="2" id="KW-0812">Transmembrane</keyword>
<protein>
    <submittedName>
        <fullName evidence="3">Uncharacterized protein</fullName>
    </submittedName>
</protein>
<evidence type="ECO:0000313" key="4">
    <source>
        <dbReference type="Proteomes" id="UP001437256"/>
    </source>
</evidence>
<accession>A0ABR2Z6S8</accession>
<feature type="region of interest" description="Disordered" evidence="1">
    <location>
        <begin position="165"/>
        <end position="185"/>
    </location>
</feature>
<proteinExistence type="predicted"/>
<dbReference type="EMBL" id="JBBXMP010001081">
    <property type="protein sequence ID" value="KAL0056679.1"/>
    <property type="molecule type" value="Genomic_DNA"/>
</dbReference>
<evidence type="ECO:0000256" key="2">
    <source>
        <dbReference type="SAM" id="Phobius"/>
    </source>
</evidence>